<proteinExistence type="predicted"/>
<evidence type="ECO:0000313" key="2">
    <source>
        <dbReference type="Proteomes" id="UP001139171"/>
    </source>
</evidence>
<dbReference type="RefSeq" id="WP_230608304.1">
    <property type="nucleotide sequence ID" value="NZ_JAJNAG010000006.1"/>
</dbReference>
<organism evidence="1 2">
    <name type="scientific">Limnobaculum eriocheiris</name>
    <dbReference type="NCBI Taxonomy" id="2897391"/>
    <lineage>
        <taxon>Bacteria</taxon>
        <taxon>Pseudomonadati</taxon>
        <taxon>Pseudomonadota</taxon>
        <taxon>Gammaproteobacteria</taxon>
        <taxon>Enterobacterales</taxon>
        <taxon>Budviciaceae</taxon>
        <taxon>Limnobaculum</taxon>
    </lineage>
</organism>
<name>A0A9X1SJW8_9GAMM</name>
<gene>
    <name evidence="1" type="ORF">LPW36_04785</name>
</gene>
<dbReference type="AlphaFoldDB" id="A0A9X1SJW8"/>
<dbReference type="Proteomes" id="UP001139171">
    <property type="component" value="Unassembled WGS sequence"/>
</dbReference>
<sequence length="62" mass="6948">MHNLIDKTPLTSEELASQCVALTHAALFTDEVVIREALLFILLEKTSVLYEMLPEPVEVNHA</sequence>
<dbReference type="EMBL" id="JAJNAG010000006">
    <property type="protein sequence ID" value="MCD1125346.1"/>
    <property type="molecule type" value="Genomic_DNA"/>
</dbReference>
<evidence type="ECO:0000313" key="1">
    <source>
        <dbReference type="EMBL" id="MCD1125346.1"/>
    </source>
</evidence>
<keyword evidence="2" id="KW-1185">Reference proteome</keyword>
<protein>
    <submittedName>
        <fullName evidence="1">Uncharacterized protein</fullName>
    </submittedName>
</protein>
<comment type="caution">
    <text evidence="1">The sequence shown here is derived from an EMBL/GenBank/DDBJ whole genome shotgun (WGS) entry which is preliminary data.</text>
</comment>
<reference evidence="1" key="1">
    <citation type="submission" date="2021-11" db="EMBL/GenBank/DDBJ databases">
        <title>Jinshanibacter sp. isolated from one year old Eriocheir sinensis.</title>
        <authorList>
            <person name="Li J.-Y."/>
            <person name="He W."/>
            <person name="Gao T.-H."/>
        </authorList>
    </citation>
    <scope>NUCLEOTIDE SEQUENCE</scope>
    <source>
        <strain evidence="1">LJY008</strain>
    </source>
</reference>
<accession>A0A9X1SJW8</accession>